<feature type="compositionally biased region" description="Basic and acidic residues" evidence="1">
    <location>
        <begin position="142"/>
        <end position="208"/>
    </location>
</feature>
<sequence length="372" mass="40885">MSRNKKLGAPEDIFDVPGNKAGVSKDAENVLIAVLQGPRGHHGCGMHRGLGTHISKVKSTRMDKWDNDQFLVPVRNIGNLVSNGFYEYSVPPGSKYVAGVKSAAGDKIDNVEAKKLERWIRAKYEAKKYAQPGVDPPHVRLARGESLRDPKKATEEKPLEEKSPSKKDKENKEKHRKGETSPSKKEGKEKKVKDDKEKEKETKSEVKEKKSKKDKKEKRSQELASSFAELETWAQGKKSRKKTQDMTQASWDAGGEAWSDASPTSWDGSPGYGTANGFGQQDYQQGMSAAGATEQFQPPSGYGMPDPSMAPTGPQFDHGGYGTNLSYGGPSGPMVSGQMDSTSGFGPHLGCIFLARPSWIWEDWNRIGTIPR</sequence>
<dbReference type="OrthoDB" id="73919at2759"/>
<dbReference type="Proteomes" id="UP001152797">
    <property type="component" value="Unassembled WGS sequence"/>
</dbReference>
<proteinExistence type="predicted"/>
<dbReference type="PANTHER" id="PTHR45705:SF1">
    <property type="entry name" value="FI20236P1"/>
    <property type="match status" value="1"/>
</dbReference>
<name>A0A9P1DTF1_9DINO</name>
<dbReference type="GO" id="GO:0005096">
    <property type="term" value="F:GTPase activator activity"/>
    <property type="evidence" value="ECO:0007669"/>
    <property type="project" value="InterPro"/>
</dbReference>
<dbReference type="Pfam" id="PF01412">
    <property type="entry name" value="ArfGap"/>
    <property type="match status" value="1"/>
</dbReference>
<feature type="domain" description="Arf-GAP" evidence="2">
    <location>
        <begin position="29"/>
        <end position="135"/>
    </location>
</feature>
<reference evidence="4" key="2">
    <citation type="submission" date="2024-04" db="EMBL/GenBank/DDBJ databases">
        <authorList>
            <person name="Chen Y."/>
            <person name="Shah S."/>
            <person name="Dougan E. K."/>
            <person name="Thang M."/>
            <person name="Chan C."/>
        </authorList>
    </citation>
    <scope>NUCLEOTIDE SEQUENCE [LARGE SCALE GENOMIC DNA]</scope>
</reference>
<reference evidence="3" key="1">
    <citation type="submission" date="2022-10" db="EMBL/GenBank/DDBJ databases">
        <authorList>
            <person name="Chen Y."/>
            <person name="Dougan E. K."/>
            <person name="Chan C."/>
            <person name="Rhodes N."/>
            <person name="Thang M."/>
        </authorList>
    </citation>
    <scope>NUCLEOTIDE SEQUENCE</scope>
</reference>
<dbReference type="SMART" id="SM00105">
    <property type="entry name" value="ArfGap"/>
    <property type="match status" value="1"/>
</dbReference>
<dbReference type="SUPFAM" id="SSF57863">
    <property type="entry name" value="ArfGap/RecO-like zinc finger"/>
    <property type="match status" value="1"/>
</dbReference>
<dbReference type="InterPro" id="IPR037278">
    <property type="entry name" value="ARFGAP/RecO"/>
</dbReference>
<evidence type="ECO:0000313" key="6">
    <source>
        <dbReference type="Proteomes" id="UP001152797"/>
    </source>
</evidence>
<dbReference type="InterPro" id="IPR051718">
    <property type="entry name" value="ARF_GTPase-activating"/>
</dbReference>
<keyword evidence="6" id="KW-1185">Reference proteome</keyword>
<evidence type="ECO:0000256" key="1">
    <source>
        <dbReference type="SAM" id="MobiDB-lite"/>
    </source>
</evidence>
<evidence type="ECO:0000259" key="2">
    <source>
        <dbReference type="SMART" id="SM00105"/>
    </source>
</evidence>
<dbReference type="InterPro" id="IPR001164">
    <property type="entry name" value="ArfGAP_dom"/>
</dbReference>
<dbReference type="EMBL" id="CAMXCT030006522">
    <property type="protein sequence ID" value="CAL4802556.1"/>
    <property type="molecule type" value="Genomic_DNA"/>
</dbReference>
<evidence type="ECO:0000313" key="3">
    <source>
        <dbReference type="EMBL" id="CAI4015244.1"/>
    </source>
</evidence>
<evidence type="ECO:0000313" key="5">
    <source>
        <dbReference type="EMBL" id="CAL4802556.1"/>
    </source>
</evidence>
<organism evidence="3">
    <name type="scientific">Cladocopium goreaui</name>
    <dbReference type="NCBI Taxonomy" id="2562237"/>
    <lineage>
        <taxon>Eukaryota</taxon>
        <taxon>Sar</taxon>
        <taxon>Alveolata</taxon>
        <taxon>Dinophyceae</taxon>
        <taxon>Suessiales</taxon>
        <taxon>Symbiodiniaceae</taxon>
        <taxon>Cladocopium</taxon>
    </lineage>
</organism>
<evidence type="ECO:0000313" key="4">
    <source>
        <dbReference type="EMBL" id="CAL1168619.1"/>
    </source>
</evidence>
<dbReference type="InterPro" id="IPR038508">
    <property type="entry name" value="ArfGAP_dom_sf"/>
</dbReference>
<dbReference type="GO" id="GO:0005737">
    <property type="term" value="C:cytoplasm"/>
    <property type="evidence" value="ECO:0007669"/>
    <property type="project" value="TreeGrafter"/>
</dbReference>
<dbReference type="EMBL" id="CAMXCT020006522">
    <property type="protein sequence ID" value="CAL1168619.1"/>
    <property type="molecule type" value="Genomic_DNA"/>
</dbReference>
<dbReference type="PANTHER" id="PTHR45705">
    <property type="entry name" value="FI20236P1"/>
    <property type="match status" value="1"/>
</dbReference>
<feature type="compositionally biased region" description="Basic residues" evidence="1">
    <location>
        <begin position="209"/>
        <end position="218"/>
    </location>
</feature>
<feature type="region of interest" description="Disordered" evidence="1">
    <location>
        <begin position="131"/>
        <end position="339"/>
    </location>
</feature>
<protein>
    <submittedName>
        <fullName evidence="5">ADP-ribosylation factor GTPase-activating protein AGD5 (ARF GAP AGD5) (Protein ARF-GAP DOMAIN 5) (AtAGD5) (Protein MODIFIED TRANSPORT TO THE VACUOLE 4) (Protein NEVERSHED) (Protein ZIGA3)</fullName>
    </submittedName>
</protein>
<gene>
    <name evidence="3" type="ORF">C1SCF055_LOCUS40081</name>
</gene>
<dbReference type="Gene3D" id="1.10.220.150">
    <property type="entry name" value="Arf GTPase activating protein"/>
    <property type="match status" value="1"/>
</dbReference>
<dbReference type="EMBL" id="CAMXCT010006522">
    <property type="protein sequence ID" value="CAI4015244.1"/>
    <property type="molecule type" value="Genomic_DNA"/>
</dbReference>
<comment type="caution">
    <text evidence="3">The sequence shown here is derived from an EMBL/GenBank/DDBJ whole genome shotgun (WGS) entry which is preliminary data.</text>
</comment>
<accession>A0A9P1DTF1</accession>
<feature type="compositionally biased region" description="Polar residues" evidence="1">
    <location>
        <begin position="277"/>
        <end position="287"/>
    </location>
</feature>
<dbReference type="AlphaFoldDB" id="A0A9P1DTF1"/>